<dbReference type="InterPro" id="IPR000073">
    <property type="entry name" value="AB_hydrolase_1"/>
</dbReference>
<protein>
    <submittedName>
        <fullName evidence="2">Alpha/beta hydrolase</fullName>
    </submittedName>
</protein>
<dbReference type="RefSeq" id="WP_106703421.1">
    <property type="nucleotide sequence ID" value="NZ_CP027666.1"/>
</dbReference>
<sequence>MLSNHRPDCATAPKPHIVLIHGAWQGSWVFSNWAPFLERQQWQVHTVDLPGNGHSTDHLRPATLQGYTDHVVALLETLDAPAAIVGHSGGGITATQVAEAAPERVRALVYLAGMMLPSSMSFRDLVRDAEQATPGCDFSGIGPHLIWNETRTRTCVPADAAMALFLQDCDQDAARAAAGRLTPQPETGRAMHNQFSAPRHGQVPRIYVECTQDRSIALPLQRRMQELSPGASSVTLDCGHVPQLACPALLTERLMPLLNAIPLHRSFSTAPT</sequence>
<dbReference type="EMBL" id="CP027666">
    <property type="protein sequence ID" value="AVO34872.1"/>
    <property type="molecule type" value="Genomic_DNA"/>
</dbReference>
<evidence type="ECO:0000259" key="1">
    <source>
        <dbReference type="Pfam" id="PF12697"/>
    </source>
</evidence>
<feature type="domain" description="AB hydrolase-1" evidence="1">
    <location>
        <begin position="17"/>
        <end position="249"/>
    </location>
</feature>
<name>A0A2S0MG49_9BURK</name>
<dbReference type="SUPFAM" id="SSF53474">
    <property type="entry name" value="alpha/beta-Hydrolases"/>
    <property type="match status" value="1"/>
</dbReference>
<dbReference type="OrthoDB" id="9112061at2"/>
<dbReference type="KEGG" id="otk:C6570_11985"/>
<dbReference type="Pfam" id="PF12697">
    <property type="entry name" value="Abhydrolase_6"/>
    <property type="match status" value="1"/>
</dbReference>
<dbReference type="PANTHER" id="PTHR37017:SF11">
    <property type="entry name" value="ESTERASE_LIPASE_THIOESTERASE DOMAIN-CONTAINING PROTEIN"/>
    <property type="match status" value="1"/>
</dbReference>
<dbReference type="PANTHER" id="PTHR37017">
    <property type="entry name" value="AB HYDROLASE-1 DOMAIN-CONTAINING PROTEIN-RELATED"/>
    <property type="match status" value="1"/>
</dbReference>
<dbReference type="GO" id="GO:0016787">
    <property type="term" value="F:hydrolase activity"/>
    <property type="evidence" value="ECO:0007669"/>
    <property type="project" value="UniProtKB-KW"/>
</dbReference>
<dbReference type="AlphaFoldDB" id="A0A2S0MG49"/>
<evidence type="ECO:0000313" key="2">
    <source>
        <dbReference type="EMBL" id="AVO34872.1"/>
    </source>
</evidence>
<gene>
    <name evidence="2" type="ORF">C6570_11985</name>
</gene>
<organism evidence="2 3">
    <name type="scientific">Ottowia oryzae</name>
    <dbReference type="NCBI Taxonomy" id="2109914"/>
    <lineage>
        <taxon>Bacteria</taxon>
        <taxon>Pseudomonadati</taxon>
        <taxon>Pseudomonadota</taxon>
        <taxon>Betaproteobacteria</taxon>
        <taxon>Burkholderiales</taxon>
        <taxon>Comamonadaceae</taxon>
        <taxon>Ottowia</taxon>
    </lineage>
</organism>
<keyword evidence="2" id="KW-0378">Hydrolase</keyword>
<dbReference type="Gene3D" id="3.40.50.1820">
    <property type="entry name" value="alpha/beta hydrolase"/>
    <property type="match status" value="1"/>
</dbReference>
<proteinExistence type="predicted"/>
<accession>A0A2S0MG49</accession>
<dbReference type="InterPro" id="IPR052897">
    <property type="entry name" value="Sec-Metab_Biosynth_Hydrolase"/>
</dbReference>
<reference evidence="2 3" key="1">
    <citation type="submission" date="2018-03" db="EMBL/GenBank/DDBJ databases">
        <title>Genome sequencing of Ottowia sp.</title>
        <authorList>
            <person name="Kim S.-J."/>
            <person name="Heo J."/>
            <person name="Kwon S.-W."/>
        </authorList>
    </citation>
    <scope>NUCLEOTIDE SEQUENCE [LARGE SCALE GENOMIC DNA]</scope>
    <source>
        <strain evidence="2 3">KADR8-3</strain>
    </source>
</reference>
<dbReference type="InterPro" id="IPR029058">
    <property type="entry name" value="AB_hydrolase_fold"/>
</dbReference>
<dbReference type="Proteomes" id="UP000239709">
    <property type="component" value="Chromosome"/>
</dbReference>
<evidence type="ECO:0000313" key="3">
    <source>
        <dbReference type="Proteomes" id="UP000239709"/>
    </source>
</evidence>
<keyword evidence="3" id="KW-1185">Reference proteome</keyword>